<feature type="transmembrane region" description="Helical" evidence="7">
    <location>
        <begin position="256"/>
        <end position="281"/>
    </location>
</feature>
<feature type="transmembrane region" description="Helical" evidence="7">
    <location>
        <begin position="302"/>
        <end position="331"/>
    </location>
</feature>
<feature type="transmembrane region" description="Helical" evidence="7">
    <location>
        <begin position="351"/>
        <end position="373"/>
    </location>
</feature>
<proteinExistence type="inferred from homology"/>
<dbReference type="PANTHER" id="PTHR30572">
    <property type="entry name" value="MEMBRANE COMPONENT OF TRANSPORTER-RELATED"/>
    <property type="match status" value="1"/>
</dbReference>
<reference evidence="10" key="1">
    <citation type="journal article" date="2005" name="Environ. Microbiol.">
        <title>Genetic and functional properties of uncultivated thermophilic crenarchaeotes from a subsurface gold mine as revealed by analysis of genome fragments.</title>
        <authorList>
            <person name="Nunoura T."/>
            <person name="Hirayama H."/>
            <person name="Takami H."/>
            <person name="Oida H."/>
            <person name="Nishi S."/>
            <person name="Shimamura S."/>
            <person name="Suzuki Y."/>
            <person name="Inagaki F."/>
            <person name="Takai K."/>
            <person name="Nealson K.H."/>
            <person name="Horikoshi K."/>
        </authorList>
    </citation>
    <scope>NUCLEOTIDE SEQUENCE</scope>
</reference>
<feature type="domain" description="MacB-like periplasmic core" evidence="9">
    <location>
        <begin position="20"/>
        <end position="224"/>
    </location>
</feature>
<accession>H5S8A6</accession>
<dbReference type="Pfam" id="PF02687">
    <property type="entry name" value="FtsX"/>
    <property type="match status" value="1"/>
</dbReference>
<comment type="subcellular location">
    <subcellularLocation>
        <location evidence="1">Cell membrane</location>
        <topology evidence="1">Multi-pass membrane protein</topology>
    </subcellularLocation>
</comment>
<keyword evidence="4 7" id="KW-1133">Transmembrane helix</keyword>
<feature type="transmembrane region" description="Helical" evidence="7">
    <location>
        <begin position="21"/>
        <end position="42"/>
    </location>
</feature>
<comment type="similarity">
    <text evidence="6">Belongs to the ABC-4 integral membrane protein family.</text>
</comment>
<keyword evidence="2" id="KW-1003">Cell membrane</keyword>
<evidence type="ECO:0000256" key="2">
    <source>
        <dbReference type="ARBA" id="ARBA00022475"/>
    </source>
</evidence>
<dbReference type="PANTHER" id="PTHR30572:SF4">
    <property type="entry name" value="ABC TRANSPORTER PERMEASE YTRF"/>
    <property type="match status" value="1"/>
</dbReference>
<evidence type="ECO:0000259" key="9">
    <source>
        <dbReference type="Pfam" id="PF12704"/>
    </source>
</evidence>
<evidence type="ECO:0000256" key="1">
    <source>
        <dbReference type="ARBA" id="ARBA00004651"/>
    </source>
</evidence>
<evidence type="ECO:0000313" key="10">
    <source>
        <dbReference type="EMBL" id="BAL52392.1"/>
    </source>
</evidence>
<gene>
    <name evidence="10" type="ORF">HGMM_F01C04C12</name>
</gene>
<keyword evidence="5 7" id="KW-0472">Membrane</keyword>
<protein>
    <submittedName>
        <fullName evidence="10">ABC transporter system permease protein</fullName>
    </submittedName>
</protein>
<dbReference type="InterPro" id="IPR003838">
    <property type="entry name" value="ABC3_permease_C"/>
</dbReference>
<dbReference type="GO" id="GO:0022857">
    <property type="term" value="F:transmembrane transporter activity"/>
    <property type="evidence" value="ECO:0007669"/>
    <property type="project" value="TreeGrafter"/>
</dbReference>
<evidence type="ECO:0000259" key="8">
    <source>
        <dbReference type="Pfam" id="PF02687"/>
    </source>
</evidence>
<dbReference type="GO" id="GO:0005886">
    <property type="term" value="C:plasma membrane"/>
    <property type="evidence" value="ECO:0007669"/>
    <property type="project" value="UniProtKB-SubCell"/>
</dbReference>
<organism evidence="10">
    <name type="scientific">uncultured Acetothermia bacterium</name>
    <dbReference type="NCBI Taxonomy" id="236499"/>
    <lineage>
        <taxon>Bacteria</taxon>
        <taxon>Candidatus Bipolaricaulota</taxon>
        <taxon>environmental samples</taxon>
    </lineage>
</organism>
<evidence type="ECO:0000256" key="5">
    <source>
        <dbReference type="ARBA" id="ARBA00023136"/>
    </source>
</evidence>
<sequence>MLRDLALLALKNIMARKARSALTLIGIAIGMTAVVALISLSVGAQRAIERQFAKLGADVILVVPAGGLGEPRPAQLDLAILKSIPGVRSVGAVRREILSVKSAATPGFLAVVGVRSFDDDARLFGGLELAQGRLFLPDRDEVVLGEGAARDFRVALGESITIQDRAFHVVGILQRTGNDQDDYALYLAFEKLEELVDAKGLISLALVRAAPEQDPTALAHEIQRVLRESVTEHEFVVQSSKQLSDLVSGVLTVLRWTLGAIAGISLIVGGIGLANTMLMAIVERTHEIGILKALGARRDHILVLFLVESGVLGLLGGLAGLLVGGAIAHSVAVAAHQFLRTDLFSVAFDGALIFGALSFSVLLGMLAGVWPAWRAARLDPVEALRYE</sequence>
<evidence type="ECO:0000256" key="7">
    <source>
        <dbReference type="SAM" id="Phobius"/>
    </source>
</evidence>
<dbReference type="EMBL" id="AP011627">
    <property type="protein sequence ID" value="BAL52392.1"/>
    <property type="molecule type" value="Genomic_DNA"/>
</dbReference>
<dbReference type="InterPro" id="IPR025857">
    <property type="entry name" value="MacB_PCD"/>
</dbReference>
<dbReference type="InterPro" id="IPR050250">
    <property type="entry name" value="Macrolide_Exporter_MacB"/>
</dbReference>
<keyword evidence="3 7" id="KW-0812">Transmembrane</keyword>
<dbReference type="Pfam" id="PF12704">
    <property type="entry name" value="MacB_PCD"/>
    <property type="match status" value="1"/>
</dbReference>
<evidence type="ECO:0000256" key="3">
    <source>
        <dbReference type="ARBA" id="ARBA00022692"/>
    </source>
</evidence>
<dbReference type="AlphaFoldDB" id="H5S8A6"/>
<evidence type="ECO:0000256" key="6">
    <source>
        <dbReference type="ARBA" id="ARBA00038076"/>
    </source>
</evidence>
<reference evidence="10" key="2">
    <citation type="journal article" date="2012" name="PLoS ONE">
        <title>A Deeply Branching Thermophilic Bacterium with an Ancient Acetyl-CoA Pathway Dominates a Subsurface Ecosystem.</title>
        <authorList>
            <person name="Takami H."/>
            <person name="Noguchi H."/>
            <person name="Takaki Y."/>
            <person name="Uchiyama I."/>
            <person name="Toyoda A."/>
            <person name="Nishi S."/>
            <person name="Chee G.-J."/>
            <person name="Arai W."/>
            <person name="Nunoura T."/>
            <person name="Itoh T."/>
            <person name="Hattori M."/>
            <person name="Takai K."/>
        </authorList>
    </citation>
    <scope>NUCLEOTIDE SEQUENCE</scope>
</reference>
<feature type="domain" description="ABC3 transporter permease C-terminal" evidence="8">
    <location>
        <begin position="260"/>
        <end position="380"/>
    </location>
</feature>
<name>H5S8A6_9BACT</name>
<evidence type="ECO:0000256" key="4">
    <source>
        <dbReference type="ARBA" id="ARBA00022989"/>
    </source>
</evidence>